<dbReference type="Gene3D" id="1.10.287.470">
    <property type="entry name" value="Helix hairpin bin"/>
    <property type="match status" value="1"/>
</dbReference>
<gene>
    <name evidence="5" type="ORF">D0511_10545</name>
</gene>
<dbReference type="AlphaFoldDB" id="A0AAD0RGV3"/>
<feature type="domain" description="YbhG-like alpha-helical hairpin" evidence="4">
    <location>
        <begin position="68"/>
        <end position="193"/>
    </location>
</feature>
<evidence type="ECO:0000256" key="1">
    <source>
        <dbReference type="ARBA" id="ARBA00004196"/>
    </source>
</evidence>
<evidence type="ECO:0000313" key="5">
    <source>
        <dbReference type="EMBL" id="AXR02457.1"/>
    </source>
</evidence>
<evidence type="ECO:0000256" key="2">
    <source>
        <dbReference type="ARBA" id="ARBA00023054"/>
    </source>
</evidence>
<dbReference type="Gene3D" id="2.40.50.100">
    <property type="match status" value="1"/>
</dbReference>
<protein>
    <submittedName>
        <fullName evidence="5">HlyD family efflux transporter periplasmic adaptor subunit</fullName>
    </submittedName>
</protein>
<dbReference type="PANTHER" id="PTHR32347">
    <property type="entry name" value="EFFLUX SYSTEM COMPONENT YKNX-RELATED"/>
    <property type="match status" value="1"/>
</dbReference>
<dbReference type="PROSITE" id="PS51257">
    <property type="entry name" value="PROKAR_LIPOPROTEIN"/>
    <property type="match status" value="1"/>
</dbReference>
<name>A0AAD0RGV3_PSEO7</name>
<dbReference type="KEGG" id="ppis:B1L02_07220"/>
<dbReference type="Proteomes" id="UP000258102">
    <property type="component" value="Chromosome 1"/>
</dbReference>
<evidence type="ECO:0000259" key="4">
    <source>
        <dbReference type="Pfam" id="PF25881"/>
    </source>
</evidence>
<dbReference type="InterPro" id="IPR050465">
    <property type="entry name" value="UPF0194_transport"/>
</dbReference>
<dbReference type="PANTHER" id="PTHR32347:SF29">
    <property type="entry name" value="UPF0194 MEMBRANE PROTEIN YBHG"/>
    <property type="match status" value="1"/>
</dbReference>
<dbReference type="GO" id="GO:0030313">
    <property type="term" value="C:cell envelope"/>
    <property type="evidence" value="ECO:0007669"/>
    <property type="project" value="UniProtKB-SubCell"/>
</dbReference>
<dbReference type="Gene3D" id="2.40.30.170">
    <property type="match status" value="1"/>
</dbReference>
<dbReference type="RefSeq" id="WP_088530488.1">
    <property type="nucleotide sequence ID" value="NZ_CP021646.1"/>
</dbReference>
<accession>A0AAD0RGV3</accession>
<proteinExistence type="predicted"/>
<keyword evidence="2 3" id="KW-0175">Coiled coil</keyword>
<dbReference type="InterPro" id="IPR059052">
    <property type="entry name" value="HH_YbhG-like"/>
</dbReference>
<dbReference type="SUPFAM" id="SSF56954">
    <property type="entry name" value="Outer membrane efflux proteins (OEP)"/>
    <property type="match status" value="1"/>
</dbReference>
<reference evidence="5 6" key="1">
    <citation type="submission" date="2018-08" db="EMBL/GenBank/DDBJ databases">
        <title>Whole Genome Sequences of Two Pseudoalteromonas piscicida Strains, DE1-A and DE2-A, which Exhibit Strong Antibacterial Activity against Vibrio vulnificus.</title>
        <authorList>
            <person name="Richards G.P."/>
            <person name="Needleman D.S."/>
            <person name="Watson M.A."/>
            <person name="Polson S.W."/>
        </authorList>
    </citation>
    <scope>NUCLEOTIDE SEQUENCE [LARGE SCALE GENOMIC DNA]</scope>
    <source>
        <strain evidence="5 6">DE2-A</strain>
    </source>
</reference>
<evidence type="ECO:0000313" key="6">
    <source>
        <dbReference type="Proteomes" id="UP000258102"/>
    </source>
</evidence>
<evidence type="ECO:0000256" key="3">
    <source>
        <dbReference type="SAM" id="Coils"/>
    </source>
</evidence>
<comment type="subcellular location">
    <subcellularLocation>
        <location evidence="1">Cell envelope</location>
    </subcellularLocation>
</comment>
<organism evidence="5 6">
    <name type="scientific">Pseudoalteromonas piscicida</name>
    <dbReference type="NCBI Taxonomy" id="43662"/>
    <lineage>
        <taxon>Bacteria</taxon>
        <taxon>Pseudomonadati</taxon>
        <taxon>Pseudomonadota</taxon>
        <taxon>Gammaproteobacteria</taxon>
        <taxon>Alteromonadales</taxon>
        <taxon>Pseudoalteromonadaceae</taxon>
        <taxon>Pseudoalteromonas</taxon>
    </lineage>
</organism>
<feature type="coiled-coil region" evidence="3">
    <location>
        <begin position="145"/>
        <end position="198"/>
    </location>
</feature>
<dbReference type="EMBL" id="CP031761">
    <property type="protein sequence ID" value="AXR02457.1"/>
    <property type="molecule type" value="Genomic_DNA"/>
</dbReference>
<dbReference type="Pfam" id="PF25881">
    <property type="entry name" value="HH_YBHG"/>
    <property type="match status" value="1"/>
</dbReference>
<sequence>MKTPFYIISFVLLTLLVGCSKPERKIFGIIERPQVQISSPTGELLVELLVERGDKVVKGQPLAKIDDVVQQQQVNAIEQQISRLQAQYRLLLSGTRVEQVKQAKARVHAAQAAWEEAQRQLVRQRQLIKDKLTSQDRVDTASANVESTLGILQEAQERLKELENGTREETIEQAKIAIAEAQTQLIIANKQLAELTLKAPTSGIVEDLPWLVGERPIKGAPIILLAADDKTFARLYLPQTQLAKVSLGSVLNVHFDGSDKSLQGTVSYISQSASFTPYFALSQEERARLMYVVEVVLTDKVTVPSGTPVWVNLQND</sequence>